<sequence>MDMSDVFLNNCANFPFIIFVVGGQEPGGVRAGAVHAGHAAGPLPGLLDGAMAESGDGRSAATRWTWRSSGRGAPCGMRWTCSSSMSLATARCCPYIFTDIFNNDLSGPYAFLEPPFVQRSLLYKIQARRKNRLIGLEASDTLSSHMSHEMDLTRNQTPLNRSHPRRQQE</sequence>
<evidence type="ECO:0000313" key="3">
    <source>
        <dbReference type="EnsemblPlants" id="Zm00001eb371610_P001"/>
    </source>
</evidence>
<dbReference type="EnsemblPlants" id="Zm00001eb371610_T003">
    <property type="protein sequence ID" value="Zm00001eb371610_P003"/>
    <property type="gene ID" value="Zm00001eb371610"/>
</dbReference>
<name>A0A1D6NR36_MAIZE</name>
<feature type="region of interest" description="Disordered" evidence="1">
    <location>
        <begin position="145"/>
        <end position="169"/>
    </location>
</feature>
<reference evidence="2" key="2">
    <citation type="submission" date="2015-12" db="EMBL/GenBank/DDBJ databases">
        <title>Update maize B73 reference genome by single molecule sequencing technologies.</title>
        <authorList>
            <consortium name="Maize Genome Sequencing Project"/>
            <person name="Ware D."/>
        </authorList>
    </citation>
    <scope>NUCLEOTIDE SEQUENCE</scope>
    <source>
        <tissue evidence="2">Seedling</tissue>
    </source>
</reference>
<protein>
    <submittedName>
        <fullName evidence="2 3">Uncharacterized protein</fullName>
    </submittedName>
</protein>
<evidence type="ECO:0000313" key="2">
    <source>
        <dbReference type="EMBL" id="AQL00777.1"/>
    </source>
</evidence>
<dbReference type="EMBL" id="CM000785">
    <property type="protein sequence ID" value="AQL00788.1"/>
    <property type="molecule type" value="Genomic_DNA"/>
</dbReference>
<accession>A0A1D6NR36</accession>
<dbReference type="Gramene" id="Zm00001eb371610_T001">
    <property type="protein sequence ID" value="Zm00001eb371610_P001"/>
    <property type="gene ID" value="Zm00001eb371610"/>
</dbReference>
<dbReference type="Gramene" id="Zm00001eb371610_T004">
    <property type="protein sequence ID" value="Zm00001eb371610_P004"/>
    <property type="gene ID" value="Zm00001eb371610"/>
</dbReference>
<evidence type="ECO:0000313" key="4">
    <source>
        <dbReference type="Proteomes" id="UP000007305"/>
    </source>
</evidence>
<dbReference type="EMBL" id="CM000785">
    <property type="protein sequence ID" value="AQL00763.1"/>
    <property type="molecule type" value="Genomic_DNA"/>
</dbReference>
<dbReference type="EMBL" id="CM000785">
    <property type="protein sequence ID" value="AQL00777.1"/>
    <property type="molecule type" value="Genomic_DNA"/>
</dbReference>
<dbReference type="Proteomes" id="UP000007305">
    <property type="component" value="Chromosome 9"/>
</dbReference>
<organism evidence="2">
    <name type="scientific">Zea mays</name>
    <name type="common">Maize</name>
    <dbReference type="NCBI Taxonomy" id="4577"/>
    <lineage>
        <taxon>Eukaryota</taxon>
        <taxon>Viridiplantae</taxon>
        <taxon>Streptophyta</taxon>
        <taxon>Embryophyta</taxon>
        <taxon>Tracheophyta</taxon>
        <taxon>Spermatophyta</taxon>
        <taxon>Magnoliopsida</taxon>
        <taxon>Liliopsida</taxon>
        <taxon>Poales</taxon>
        <taxon>Poaceae</taxon>
        <taxon>PACMAD clade</taxon>
        <taxon>Panicoideae</taxon>
        <taxon>Andropogonodae</taxon>
        <taxon>Andropogoneae</taxon>
        <taxon>Tripsacinae</taxon>
        <taxon>Zea</taxon>
    </lineage>
</organism>
<dbReference type="ExpressionAtlas" id="A0A1D6NR36">
    <property type="expression patterns" value="baseline and differential"/>
</dbReference>
<dbReference type="EnsemblPlants" id="Zm00001eb371610_T002">
    <property type="protein sequence ID" value="Zm00001eb371610_P002"/>
    <property type="gene ID" value="Zm00001eb371610"/>
</dbReference>
<dbReference type="EMBL" id="CM000785">
    <property type="protein sequence ID" value="AQL00755.1"/>
    <property type="molecule type" value="Genomic_DNA"/>
</dbReference>
<reference evidence="3" key="3">
    <citation type="submission" date="2019-07" db="EMBL/GenBank/DDBJ databases">
        <authorList>
            <person name="Seetharam A."/>
            <person name="Woodhouse M."/>
            <person name="Cannon E."/>
        </authorList>
    </citation>
    <scope>NUCLEOTIDE SEQUENCE [LARGE SCALE GENOMIC DNA]</scope>
    <source>
        <strain evidence="3">cv. B73</strain>
    </source>
</reference>
<dbReference type="EnsemblPlants" id="Zm00001eb371610_T001">
    <property type="protein sequence ID" value="Zm00001eb371610_P001"/>
    <property type="gene ID" value="Zm00001eb371610"/>
</dbReference>
<keyword evidence="4" id="KW-1185">Reference proteome</keyword>
<dbReference type="AlphaFoldDB" id="A0A1D6NR36"/>
<dbReference type="Gramene" id="Zm00001eb371610_T002">
    <property type="protein sequence ID" value="Zm00001eb371610_P002"/>
    <property type="gene ID" value="Zm00001eb371610"/>
</dbReference>
<dbReference type="EMBL" id="CM000785">
    <property type="protein sequence ID" value="AQL00785.1"/>
    <property type="molecule type" value="Genomic_DNA"/>
</dbReference>
<proteinExistence type="predicted"/>
<dbReference type="EMBL" id="CM000785">
    <property type="protein sequence ID" value="AQL00791.1"/>
    <property type="molecule type" value="Genomic_DNA"/>
</dbReference>
<dbReference type="EMBL" id="CM000785">
    <property type="protein sequence ID" value="AQL00792.1"/>
    <property type="molecule type" value="Genomic_DNA"/>
</dbReference>
<reference evidence="3" key="4">
    <citation type="submission" date="2021-05" db="UniProtKB">
        <authorList>
            <consortium name="EnsemblPlants"/>
        </authorList>
    </citation>
    <scope>IDENTIFICATION</scope>
    <source>
        <strain evidence="3">cv. B73</strain>
    </source>
</reference>
<reference evidence="4" key="1">
    <citation type="journal article" date="2009" name="Science">
        <title>The B73 maize genome: complexity, diversity, and dynamics.</title>
        <authorList>
            <person name="Schnable P.S."/>
            <person name="Ware D."/>
            <person name="Fulton R.S."/>
            <person name="Stein J.C."/>
            <person name="Wei F."/>
            <person name="Pasternak S."/>
            <person name="Liang C."/>
            <person name="Zhang J."/>
            <person name="Fulton L."/>
            <person name="Graves T.A."/>
            <person name="Minx P."/>
            <person name="Reily A.D."/>
            <person name="Courtney L."/>
            <person name="Kruchowski S.S."/>
            <person name="Tomlinson C."/>
            <person name="Strong C."/>
            <person name="Delehaunty K."/>
            <person name="Fronick C."/>
            <person name="Courtney B."/>
            <person name="Rock S.M."/>
            <person name="Belter E."/>
            <person name="Du F."/>
            <person name="Kim K."/>
            <person name="Abbott R.M."/>
            <person name="Cotton M."/>
            <person name="Levy A."/>
            <person name="Marchetto P."/>
            <person name="Ochoa K."/>
            <person name="Jackson S.M."/>
            <person name="Gillam B."/>
            <person name="Chen W."/>
            <person name="Yan L."/>
            <person name="Higginbotham J."/>
            <person name="Cardenas M."/>
            <person name="Waligorski J."/>
            <person name="Applebaum E."/>
            <person name="Phelps L."/>
            <person name="Falcone J."/>
            <person name="Kanchi K."/>
            <person name="Thane T."/>
            <person name="Scimone A."/>
            <person name="Thane N."/>
            <person name="Henke J."/>
            <person name="Wang T."/>
            <person name="Ruppert J."/>
            <person name="Shah N."/>
            <person name="Rotter K."/>
            <person name="Hodges J."/>
            <person name="Ingenthron E."/>
            <person name="Cordes M."/>
            <person name="Kohlberg S."/>
            <person name="Sgro J."/>
            <person name="Delgado B."/>
            <person name="Mead K."/>
            <person name="Chinwalla A."/>
            <person name="Leonard S."/>
            <person name="Crouse K."/>
            <person name="Collura K."/>
            <person name="Kudrna D."/>
            <person name="Currie J."/>
            <person name="He R."/>
            <person name="Angelova A."/>
            <person name="Rajasekar S."/>
            <person name="Mueller T."/>
            <person name="Lomeli R."/>
            <person name="Scara G."/>
            <person name="Ko A."/>
            <person name="Delaney K."/>
            <person name="Wissotski M."/>
            <person name="Lopez G."/>
            <person name="Campos D."/>
            <person name="Braidotti M."/>
            <person name="Ashley E."/>
            <person name="Golser W."/>
            <person name="Kim H."/>
            <person name="Lee S."/>
            <person name="Lin J."/>
            <person name="Dujmic Z."/>
            <person name="Kim W."/>
            <person name="Talag J."/>
            <person name="Zuccolo A."/>
            <person name="Fan C."/>
            <person name="Sebastian A."/>
            <person name="Kramer M."/>
            <person name="Spiegel L."/>
            <person name="Nascimento L."/>
            <person name="Zutavern T."/>
            <person name="Miller B."/>
            <person name="Ambroise C."/>
            <person name="Muller S."/>
            <person name="Spooner W."/>
            <person name="Narechania A."/>
            <person name="Ren L."/>
            <person name="Wei S."/>
            <person name="Kumari S."/>
            <person name="Faga B."/>
            <person name="Levy M.J."/>
            <person name="McMahan L."/>
            <person name="Van Buren P."/>
            <person name="Vaughn M.W."/>
            <person name="Ying K."/>
            <person name="Yeh C.-T."/>
            <person name="Emrich S.J."/>
            <person name="Jia Y."/>
            <person name="Kalyanaraman A."/>
            <person name="Hsia A.-P."/>
            <person name="Barbazuk W.B."/>
            <person name="Baucom R.S."/>
            <person name="Brutnell T.P."/>
            <person name="Carpita N.C."/>
            <person name="Chaparro C."/>
            <person name="Chia J.-M."/>
            <person name="Deragon J.-M."/>
            <person name="Estill J.C."/>
            <person name="Fu Y."/>
            <person name="Jeddeloh J.A."/>
            <person name="Han Y."/>
            <person name="Lee H."/>
            <person name="Li P."/>
            <person name="Lisch D.R."/>
            <person name="Liu S."/>
            <person name="Liu Z."/>
            <person name="Nagel D.H."/>
            <person name="McCann M.C."/>
            <person name="SanMiguel P."/>
            <person name="Myers A.M."/>
            <person name="Nettleton D."/>
            <person name="Nguyen J."/>
            <person name="Penning B.W."/>
            <person name="Ponnala L."/>
            <person name="Schneider K.L."/>
            <person name="Schwartz D.C."/>
            <person name="Sharma A."/>
            <person name="Soderlund C."/>
            <person name="Springer N.M."/>
            <person name="Sun Q."/>
            <person name="Wang H."/>
            <person name="Waterman M."/>
            <person name="Westerman R."/>
            <person name="Wolfgruber T.K."/>
            <person name="Yang L."/>
            <person name="Yu Y."/>
            <person name="Zhang L."/>
            <person name="Zhou S."/>
            <person name="Zhu Q."/>
            <person name="Bennetzen J.L."/>
            <person name="Dawe R.K."/>
            <person name="Jiang J."/>
            <person name="Jiang N."/>
            <person name="Presting G.G."/>
            <person name="Wessler S.R."/>
            <person name="Aluru S."/>
            <person name="Martienssen R.A."/>
            <person name="Clifton S.W."/>
            <person name="McCombie W.R."/>
            <person name="Wing R.A."/>
            <person name="Wilson R.K."/>
        </authorList>
    </citation>
    <scope>NUCLEOTIDE SEQUENCE [LARGE SCALE GENOMIC DNA]</scope>
    <source>
        <strain evidence="4">cv. B73</strain>
    </source>
</reference>
<evidence type="ECO:0000256" key="1">
    <source>
        <dbReference type="SAM" id="MobiDB-lite"/>
    </source>
</evidence>
<dbReference type="EMBL" id="CM000785">
    <property type="protein sequence ID" value="AQL00784.1"/>
    <property type="molecule type" value="Genomic_DNA"/>
</dbReference>
<gene>
    <name evidence="2" type="ORF">ZEAMMB73_Zm00001d044740</name>
</gene>
<dbReference type="Gramene" id="Zm00001eb371610_T003">
    <property type="protein sequence ID" value="Zm00001eb371610_P003"/>
    <property type="gene ID" value="Zm00001eb371610"/>
</dbReference>
<dbReference type="EnsemblPlants" id="Zm00001eb371610_T004">
    <property type="protein sequence ID" value="Zm00001eb371610_P004"/>
    <property type="gene ID" value="Zm00001eb371610"/>
</dbReference>
<dbReference type="EMBL" id="CM000785">
    <property type="protein sequence ID" value="AQL00774.1"/>
    <property type="molecule type" value="Genomic_DNA"/>
</dbReference>
<dbReference type="EMBL" id="CM000785">
    <property type="protein sequence ID" value="AQL00776.1"/>
    <property type="molecule type" value="Genomic_DNA"/>
</dbReference>